<evidence type="ECO:0000313" key="2">
    <source>
        <dbReference type="Proteomes" id="UP000828390"/>
    </source>
</evidence>
<comment type="caution">
    <text evidence="1">The sequence shown here is derived from an EMBL/GenBank/DDBJ whole genome shotgun (WGS) entry which is preliminary data.</text>
</comment>
<sequence length="106" mass="11985">MCNCDHGMNHFGHFVLIYPVSIKLETIVESTSIIIGSIRIITTAITTSIPDTSIINRTIYNHMHHKHNTFSTTIRLPFAALAGCPNFEDKDRTSFEIGSICYHYVE</sequence>
<name>A0A9D4E340_DREPO</name>
<proteinExistence type="predicted"/>
<dbReference type="EMBL" id="JAIWYP010000009">
    <property type="protein sequence ID" value="KAH3771565.1"/>
    <property type="molecule type" value="Genomic_DNA"/>
</dbReference>
<reference evidence="1" key="2">
    <citation type="submission" date="2020-11" db="EMBL/GenBank/DDBJ databases">
        <authorList>
            <person name="McCartney M.A."/>
            <person name="Auch B."/>
            <person name="Kono T."/>
            <person name="Mallez S."/>
            <person name="Becker A."/>
            <person name="Gohl D.M."/>
            <person name="Silverstein K.A.T."/>
            <person name="Koren S."/>
            <person name="Bechman K.B."/>
            <person name="Herman A."/>
            <person name="Abrahante J.E."/>
            <person name="Garbe J."/>
        </authorList>
    </citation>
    <scope>NUCLEOTIDE SEQUENCE</scope>
    <source>
        <strain evidence="1">Duluth1</strain>
        <tissue evidence="1">Whole animal</tissue>
    </source>
</reference>
<dbReference type="Proteomes" id="UP000828390">
    <property type="component" value="Unassembled WGS sequence"/>
</dbReference>
<gene>
    <name evidence="1" type="ORF">DPMN_172890</name>
</gene>
<reference evidence="1" key="1">
    <citation type="journal article" date="2019" name="bioRxiv">
        <title>The Genome of the Zebra Mussel, Dreissena polymorpha: A Resource for Invasive Species Research.</title>
        <authorList>
            <person name="McCartney M.A."/>
            <person name="Auch B."/>
            <person name="Kono T."/>
            <person name="Mallez S."/>
            <person name="Zhang Y."/>
            <person name="Obille A."/>
            <person name="Becker A."/>
            <person name="Abrahante J.E."/>
            <person name="Garbe J."/>
            <person name="Badalamenti J.P."/>
            <person name="Herman A."/>
            <person name="Mangelson H."/>
            <person name="Liachko I."/>
            <person name="Sullivan S."/>
            <person name="Sone E.D."/>
            <person name="Koren S."/>
            <person name="Silverstein K.A.T."/>
            <person name="Beckman K.B."/>
            <person name="Gohl D.M."/>
        </authorList>
    </citation>
    <scope>NUCLEOTIDE SEQUENCE</scope>
    <source>
        <strain evidence="1">Duluth1</strain>
        <tissue evidence="1">Whole animal</tissue>
    </source>
</reference>
<organism evidence="1 2">
    <name type="scientific">Dreissena polymorpha</name>
    <name type="common">Zebra mussel</name>
    <name type="synonym">Mytilus polymorpha</name>
    <dbReference type="NCBI Taxonomy" id="45954"/>
    <lineage>
        <taxon>Eukaryota</taxon>
        <taxon>Metazoa</taxon>
        <taxon>Spiralia</taxon>
        <taxon>Lophotrochozoa</taxon>
        <taxon>Mollusca</taxon>
        <taxon>Bivalvia</taxon>
        <taxon>Autobranchia</taxon>
        <taxon>Heteroconchia</taxon>
        <taxon>Euheterodonta</taxon>
        <taxon>Imparidentia</taxon>
        <taxon>Neoheterodontei</taxon>
        <taxon>Myida</taxon>
        <taxon>Dreissenoidea</taxon>
        <taxon>Dreissenidae</taxon>
        <taxon>Dreissena</taxon>
    </lineage>
</organism>
<evidence type="ECO:0000313" key="1">
    <source>
        <dbReference type="EMBL" id="KAH3771565.1"/>
    </source>
</evidence>
<protein>
    <submittedName>
        <fullName evidence="1">Uncharacterized protein</fullName>
    </submittedName>
</protein>
<keyword evidence="2" id="KW-1185">Reference proteome</keyword>
<accession>A0A9D4E340</accession>
<dbReference type="AlphaFoldDB" id="A0A9D4E340"/>